<gene>
    <name evidence="2" type="ORF">RISW2_17355</name>
</gene>
<dbReference type="STRING" id="1449351.RISW2_17355"/>
<evidence type="ECO:0000313" key="3">
    <source>
        <dbReference type="Proteomes" id="UP000023430"/>
    </source>
</evidence>
<name>X7F1Y7_9RHOB</name>
<organism evidence="2 3">
    <name type="scientific">Roseivivax isoporae LMG 25204</name>
    <dbReference type="NCBI Taxonomy" id="1449351"/>
    <lineage>
        <taxon>Bacteria</taxon>
        <taxon>Pseudomonadati</taxon>
        <taxon>Pseudomonadota</taxon>
        <taxon>Alphaproteobacteria</taxon>
        <taxon>Rhodobacterales</taxon>
        <taxon>Roseobacteraceae</taxon>
        <taxon>Roseivivax</taxon>
    </lineage>
</organism>
<reference evidence="2 3" key="1">
    <citation type="submission" date="2014-01" db="EMBL/GenBank/DDBJ databases">
        <title>Roseivivax isoporae LMG 25204 Genome Sequencing.</title>
        <authorList>
            <person name="Lai Q."/>
            <person name="Li G."/>
            <person name="Shao Z."/>
        </authorList>
    </citation>
    <scope>NUCLEOTIDE SEQUENCE [LARGE SCALE GENOMIC DNA]</scope>
    <source>
        <strain evidence="2 3">LMG 25204</strain>
    </source>
</reference>
<dbReference type="InterPro" id="IPR005115">
    <property type="entry name" value="Gly_transporter"/>
</dbReference>
<evidence type="ECO:0000313" key="2">
    <source>
        <dbReference type="EMBL" id="ETX26922.1"/>
    </source>
</evidence>
<evidence type="ECO:0000259" key="1">
    <source>
        <dbReference type="Pfam" id="PF03458"/>
    </source>
</evidence>
<feature type="domain" description="Glycine transporter" evidence="1">
    <location>
        <begin position="6"/>
        <end position="46"/>
    </location>
</feature>
<proteinExistence type="predicted"/>
<dbReference type="Pfam" id="PF03458">
    <property type="entry name" value="Gly_transporter"/>
    <property type="match status" value="1"/>
</dbReference>
<comment type="caution">
    <text evidence="2">The sequence shown here is derived from an EMBL/GenBank/DDBJ whole genome shotgun (WGS) entry which is preliminary data.</text>
</comment>
<sequence>MSLLALLDHTAVLVFALSGGLVASRAQLDIVGFAFLACLTGMGGGT</sequence>
<dbReference type="Proteomes" id="UP000023430">
    <property type="component" value="Unassembled WGS sequence"/>
</dbReference>
<dbReference type="eggNOG" id="COG2860">
    <property type="taxonomic scope" value="Bacteria"/>
</dbReference>
<dbReference type="AlphaFoldDB" id="X7F1Y7"/>
<protein>
    <recommendedName>
        <fullName evidence="1">Glycine transporter domain-containing protein</fullName>
    </recommendedName>
</protein>
<dbReference type="EMBL" id="JAME01000047">
    <property type="protein sequence ID" value="ETX26922.1"/>
    <property type="molecule type" value="Genomic_DNA"/>
</dbReference>
<accession>X7F1Y7</accession>
<keyword evidence="3" id="KW-1185">Reference proteome</keyword>